<dbReference type="AlphaFoldDB" id="A0A8J5I9J9"/>
<comment type="caution">
    <text evidence="2">The sequence shown here is derived from an EMBL/GenBank/DDBJ whole genome shotgun (WGS) entry which is preliminary data.</text>
</comment>
<feature type="domain" description="ZSWIM1/3 RNaseH-like" evidence="1">
    <location>
        <begin position="1"/>
        <end position="97"/>
    </location>
</feature>
<proteinExistence type="predicted"/>
<dbReference type="PANTHER" id="PTHR31569:SF4">
    <property type="entry name" value="SWIM-TYPE DOMAIN-CONTAINING PROTEIN"/>
    <property type="match status" value="1"/>
</dbReference>
<name>A0A8J5I9J9_9STRA</name>
<dbReference type="Pfam" id="PF21056">
    <property type="entry name" value="ZSWIM1-3_RNaseH-like"/>
    <property type="match status" value="1"/>
</dbReference>
<dbReference type="InterPro" id="IPR052579">
    <property type="entry name" value="Zinc_finger_SWIM"/>
</dbReference>
<evidence type="ECO:0000313" key="2">
    <source>
        <dbReference type="EMBL" id="KAG6942711.1"/>
    </source>
</evidence>
<dbReference type="InterPro" id="IPR048324">
    <property type="entry name" value="ZSWIM1-3_RNaseH-like"/>
</dbReference>
<dbReference type="EMBL" id="JAENGY010002982">
    <property type="protein sequence ID" value="KAG6942711.1"/>
    <property type="molecule type" value="Genomic_DNA"/>
</dbReference>
<dbReference type="PANTHER" id="PTHR31569">
    <property type="entry name" value="SWIM-TYPE DOMAIN-CONTAINING PROTEIN"/>
    <property type="match status" value="1"/>
</dbReference>
<keyword evidence="3" id="KW-1185">Reference proteome</keyword>
<evidence type="ECO:0000313" key="3">
    <source>
        <dbReference type="Proteomes" id="UP000709295"/>
    </source>
</evidence>
<evidence type="ECO:0000259" key="1">
    <source>
        <dbReference type="Pfam" id="PF21056"/>
    </source>
</evidence>
<dbReference type="Proteomes" id="UP000709295">
    <property type="component" value="Unassembled WGS sequence"/>
</dbReference>
<gene>
    <name evidence="2" type="ORF">JG688_00017964</name>
</gene>
<protein>
    <recommendedName>
        <fullName evidence="1">ZSWIM1/3 RNaseH-like domain-containing protein</fullName>
    </recommendedName>
</protein>
<reference evidence="2" key="1">
    <citation type="submission" date="2021-01" db="EMBL/GenBank/DDBJ databases">
        <title>Phytophthora aleatoria, a newly-described species from Pinus radiata is distinct from Phytophthora cactorum isolates based on comparative genomics.</title>
        <authorList>
            <person name="Mcdougal R."/>
            <person name="Panda P."/>
            <person name="Williams N."/>
            <person name="Studholme D.J."/>
        </authorList>
    </citation>
    <scope>NUCLEOTIDE SEQUENCE</scope>
    <source>
        <strain evidence="2">NZFS 4037</strain>
    </source>
</reference>
<organism evidence="2 3">
    <name type="scientific">Phytophthora aleatoria</name>
    <dbReference type="NCBI Taxonomy" id="2496075"/>
    <lineage>
        <taxon>Eukaryota</taxon>
        <taxon>Sar</taxon>
        <taxon>Stramenopiles</taxon>
        <taxon>Oomycota</taxon>
        <taxon>Peronosporomycetes</taxon>
        <taxon>Peronosporales</taxon>
        <taxon>Peronosporaceae</taxon>
        <taxon>Phytophthora</taxon>
    </lineage>
</organism>
<sequence>MRTMFENFPEVLFIDATHATNVSNYKCFSFMIQDAVGKGQHVQHCLLENERKETLRIARQQFKEGCPAYDSITVIIIDKDVTELAVVENEFPGARALLCHFHVAKYLQEEVSKEEYNLSA</sequence>
<accession>A0A8J5I9J9</accession>